<feature type="compositionally biased region" description="Polar residues" evidence="2">
    <location>
        <begin position="968"/>
        <end position="979"/>
    </location>
</feature>
<keyword evidence="1" id="KW-0343">GTPase activation</keyword>
<dbReference type="InterPro" id="IPR051576">
    <property type="entry name" value="PX-Rho_GAP"/>
</dbReference>
<feature type="compositionally biased region" description="Basic and acidic residues" evidence="2">
    <location>
        <begin position="727"/>
        <end position="751"/>
    </location>
</feature>
<sequence>MKARQKVKRKGAAKDRVFGCDLLEHLQHSGQEVPQVLRSCTEFVEQHGIVDGIYRLSGVSSNIQKLRQEFDSDRCPDLNKDVYLQDIHCVSSLCKAYFRELPNPLLTYQLYDKFARRACSGVAQELSGQAGSGEAGFSPLWPAPAARLLIGRLGGSPHFGSIVRCAQRPPPSGTLEFLMRHLVHMASYSSQTNMHARNLAIVWAPNLLRSKDIEASGFNGTAAFMEVRVQSIVVEFILTHVEQLFRDAPLCGSDRESLRKSLLLSGLGLPGVHPDCQTMSYNLPAMLNQGDGPPQIRPYHTIIELNDHKRKGSLKVKKWRSIFNLGRSSTDSKRKLAKAEEKDDKSVKMSLRPAKSMDSLSSMPDANDDNTRLGRKRSQKQAPQRRESFDSPSSREESFLESDEYPDGKFKSEEGQQTLESEGEASAKSEPTTPKAGRASLVGGAPQGRSPKTAQNRAEKCAGVHISVPFSVTVPFHITSNISLSRLTRGLECPALNYSPLDKEALERSSKELEAEERLGAKIPVAKEDHMDTKPASALDSEENRLSMEVQDSFSFLDNQDTWQDCSTEGDQPEKSLLEETTSDFAGDMLDGFQGMDDFMESRFMNLEFSVEPPLEYLSIEECMNEEQYYMATSCSDTEELSKETDSEDAFLSAYDDLSPLAADLEKLQQLGAQHGWDVPLPESALGGEMAQEMLSNQPPRPSEGPLPSNTNGSSSSKEGSSTKVPLPDDPHASELARPRRSKEAAEDPHGALHQPEGLEGEGAEGTAMEPSPAGQREEDKKVTGGDGLEAGPGPPRTEPTTDVAPVGEDQGTWALESEGHAAQASHAGDEQVQAPRQRETELAPCAQGQEANGRAPEEVRVQEGQEGSAPPMPEPKQPENGKAPPQPLAMKITPALSPGSGPEPPAVPICESGPMSTAPFLETGLETTAAPLDQNGPQASISLLGTSHEASITPGYESGPEAAPLLETSSDLASRSDASPSLGSGPTSLPLESGPLNPTDLPALPEPDMPAGVRPDGSAPMRVTSSTVRVQQVKSVPIVPPKPQFARMPPTVNMHLGEASTWPKLSASEKSSGGGETGLGKGGSLQRQSHPVSLGGCCRVAEGMESNEESPPPGALEKCPSGTESREPAETSLQKQRRTSWRNGGSMSFDTAVALAKERHLAQAPVRRMQTYCVGDGREMHGTPKMEKPPPFPRPALKPVGQRSLRPLSCTSVLLSPDALALGKHPPLPDTACEPCLAPGQEPLPFAQEPAARSRLSMPRLGQRPSDTEEAAGPLPQQRRSLGFEIRDCGASEEL</sequence>
<dbReference type="Proteomes" id="UP000031443">
    <property type="component" value="Unassembled WGS sequence"/>
</dbReference>
<dbReference type="STRING" id="8469.M7CME3"/>
<feature type="compositionally biased region" description="Basic and acidic residues" evidence="2">
    <location>
        <begin position="384"/>
        <end position="398"/>
    </location>
</feature>
<feature type="region of interest" description="Disordered" evidence="2">
    <location>
        <begin position="1178"/>
        <end position="1201"/>
    </location>
</feature>
<dbReference type="PROSITE" id="PS50238">
    <property type="entry name" value="RHOGAP"/>
    <property type="match status" value="1"/>
</dbReference>
<evidence type="ECO:0000256" key="1">
    <source>
        <dbReference type="ARBA" id="ARBA00022468"/>
    </source>
</evidence>
<keyword evidence="5" id="KW-1185">Reference proteome</keyword>
<dbReference type="FunFam" id="1.10.555.10:FF:000059">
    <property type="entry name" value="rho GTPase-activating protein 30 isoform X2"/>
    <property type="match status" value="1"/>
</dbReference>
<dbReference type="eggNOG" id="KOG1449">
    <property type="taxonomic scope" value="Eukaryota"/>
</dbReference>
<feature type="compositionally biased region" description="Polar residues" evidence="2">
    <location>
        <begin position="1024"/>
        <end position="1035"/>
    </location>
</feature>
<feature type="compositionally biased region" description="Basic and acidic residues" evidence="2">
    <location>
        <begin position="1178"/>
        <end position="1189"/>
    </location>
</feature>
<evidence type="ECO:0000256" key="2">
    <source>
        <dbReference type="SAM" id="MobiDB-lite"/>
    </source>
</evidence>
<dbReference type="GO" id="GO:0005096">
    <property type="term" value="F:GTPase activator activity"/>
    <property type="evidence" value="ECO:0007669"/>
    <property type="project" value="UniProtKB-KW"/>
</dbReference>
<feature type="compositionally biased region" description="Basic and acidic residues" evidence="2">
    <location>
        <begin position="1286"/>
        <end position="1296"/>
    </location>
</feature>
<accession>M7CME3</accession>
<dbReference type="SMART" id="SM00324">
    <property type="entry name" value="RhoGAP"/>
    <property type="match status" value="1"/>
</dbReference>
<feature type="domain" description="Rho-GAP" evidence="3">
    <location>
        <begin position="20"/>
        <end position="245"/>
    </location>
</feature>
<feature type="region of interest" description="Disordered" evidence="2">
    <location>
        <begin position="679"/>
        <end position="1036"/>
    </location>
</feature>
<feature type="region of interest" description="Disordered" evidence="2">
    <location>
        <begin position="1234"/>
        <end position="1296"/>
    </location>
</feature>
<protein>
    <submittedName>
        <fullName evidence="4">Rho GTPase-activating protein 30</fullName>
    </submittedName>
</protein>
<feature type="compositionally biased region" description="Low complexity" evidence="2">
    <location>
        <begin position="980"/>
        <end position="997"/>
    </location>
</feature>
<feature type="compositionally biased region" description="Basic and acidic residues" evidence="2">
    <location>
        <begin position="330"/>
        <end position="347"/>
    </location>
</feature>
<feature type="region of interest" description="Disordered" evidence="2">
    <location>
        <begin position="1059"/>
        <end position="1147"/>
    </location>
</feature>
<evidence type="ECO:0000259" key="3">
    <source>
        <dbReference type="PROSITE" id="PS50238"/>
    </source>
</evidence>
<feature type="compositionally biased region" description="Low complexity" evidence="2">
    <location>
        <begin position="709"/>
        <end position="724"/>
    </location>
</feature>
<evidence type="ECO:0000313" key="4">
    <source>
        <dbReference type="EMBL" id="EMP42372.1"/>
    </source>
</evidence>
<dbReference type="PANTHER" id="PTHR15729">
    <property type="entry name" value="CDC42 GTPASE-ACTIVATING PROTEIN"/>
    <property type="match status" value="1"/>
</dbReference>
<proteinExistence type="predicted"/>
<dbReference type="Gene3D" id="1.10.555.10">
    <property type="entry name" value="Rho GTPase activation protein"/>
    <property type="match status" value="1"/>
</dbReference>
<dbReference type="SUPFAM" id="SSF48350">
    <property type="entry name" value="GTPase activation domain, GAP"/>
    <property type="match status" value="1"/>
</dbReference>
<organism evidence="4 5">
    <name type="scientific">Chelonia mydas</name>
    <name type="common">Green sea-turtle</name>
    <name type="synonym">Chelonia agassizi</name>
    <dbReference type="NCBI Taxonomy" id="8469"/>
    <lineage>
        <taxon>Eukaryota</taxon>
        <taxon>Metazoa</taxon>
        <taxon>Chordata</taxon>
        <taxon>Craniata</taxon>
        <taxon>Vertebrata</taxon>
        <taxon>Euteleostomi</taxon>
        <taxon>Archelosauria</taxon>
        <taxon>Testudinata</taxon>
        <taxon>Testudines</taxon>
        <taxon>Cryptodira</taxon>
        <taxon>Durocryptodira</taxon>
        <taxon>Americhelydia</taxon>
        <taxon>Chelonioidea</taxon>
        <taxon>Cheloniidae</taxon>
        <taxon>Chelonia</taxon>
    </lineage>
</organism>
<name>M7CME3_CHEMY</name>
<dbReference type="PANTHER" id="PTHR15729:SF12">
    <property type="entry name" value="RHO GTPASE-ACTIVATING PROTEIN 30"/>
    <property type="match status" value="1"/>
</dbReference>
<feature type="compositionally biased region" description="Gly residues" evidence="2">
    <location>
        <begin position="1073"/>
        <end position="1084"/>
    </location>
</feature>
<reference evidence="5" key="1">
    <citation type="journal article" date="2013" name="Nat. Genet.">
        <title>The draft genomes of soft-shell turtle and green sea turtle yield insights into the development and evolution of the turtle-specific body plan.</title>
        <authorList>
            <person name="Wang Z."/>
            <person name="Pascual-Anaya J."/>
            <person name="Zadissa A."/>
            <person name="Li W."/>
            <person name="Niimura Y."/>
            <person name="Huang Z."/>
            <person name="Li C."/>
            <person name="White S."/>
            <person name="Xiong Z."/>
            <person name="Fang D."/>
            <person name="Wang B."/>
            <person name="Ming Y."/>
            <person name="Chen Y."/>
            <person name="Zheng Y."/>
            <person name="Kuraku S."/>
            <person name="Pignatelli M."/>
            <person name="Herrero J."/>
            <person name="Beal K."/>
            <person name="Nozawa M."/>
            <person name="Li Q."/>
            <person name="Wang J."/>
            <person name="Zhang H."/>
            <person name="Yu L."/>
            <person name="Shigenobu S."/>
            <person name="Wang J."/>
            <person name="Liu J."/>
            <person name="Flicek P."/>
            <person name="Searle S."/>
            <person name="Wang J."/>
            <person name="Kuratani S."/>
            <person name="Yin Y."/>
            <person name="Aken B."/>
            <person name="Zhang G."/>
            <person name="Irie N."/>
        </authorList>
    </citation>
    <scope>NUCLEOTIDE SEQUENCE [LARGE SCALE GENOMIC DNA]</scope>
</reference>
<dbReference type="GO" id="GO:0007264">
    <property type="term" value="P:small GTPase-mediated signal transduction"/>
    <property type="evidence" value="ECO:0007669"/>
    <property type="project" value="TreeGrafter"/>
</dbReference>
<dbReference type="EMBL" id="KB474634">
    <property type="protein sequence ID" value="EMP42372.1"/>
    <property type="molecule type" value="Genomic_DNA"/>
</dbReference>
<dbReference type="InterPro" id="IPR000198">
    <property type="entry name" value="RhoGAP_dom"/>
</dbReference>
<evidence type="ECO:0000313" key="5">
    <source>
        <dbReference type="Proteomes" id="UP000031443"/>
    </source>
</evidence>
<feature type="region of interest" description="Disordered" evidence="2">
    <location>
        <begin position="330"/>
        <end position="458"/>
    </location>
</feature>
<dbReference type="Pfam" id="PF00620">
    <property type="entry name" value="RhoGAP"/>
    <property type="match status" value="2"/>
</dbReference>
<feature type="compositionally biased region" description="Polar residues" evidence="2">
    <location>
        <begin position="936"/>
        <end position="951"/>
    </location>
</feature>
<dbReference type="InterPro" id="IPR008936">
    <property type="entry name" value="Rho_GTPase_activation_prot"/>
</dbReference>
<gene>
    <name evidence="4" type="ORF">UY3_00359</name>
</gene>